<comment type="caution">
    <text evidence="1">The sequence shown here is derived from an EMBL/GenBank/DDBJ whole genome shotgun (WGS) entry which is preliminary data.</text>
</comment>
<dbReference type="SUPFAM" id="SSF160527">
    <property type="entry name" value="V-type ATPase subunit E-like"/>
    <property type="match status" value="1"/>
</dbReference>
<dbReference type="eggNOG" id="ENOG50301BP">
    <property type="taxonomic scope" value="Bacteria"/>
</dbReference>
<name>H7EKD1_9SPIR</name>
<dbReference type="AlphaFoldDB" id="H7EKD1"/>
<organism evidence="1 2">
    <name type="scientific">Treponema saccharophilum DSM 2985</name>
    <dbReference type="NCBI Taxonomy" id="907348"/>
    <lineage>
        <taxon>Bacteria</taxon>
        <taxon>Pseudomonadati</taxon>
        <taxon>Spirochaetota</taxon>
        <taxon>Spirochaetia</taxon>
        <taxon>Spirochaetales</taxon>
        <taxon>Treponemataceae</taxon>
        <taxon>Treponema</taxon>
    </lineage>
</organism>
<proteinExistence type="predicted"/>
<accession>H7EKD1</accession>
<sequence>MEELRSTEILDKEIESDARKKAEKILKNADAECGRILSDVENRVKEAASQKAEFYKSKIEQFRKNVEAAVPLEKERFLVDFYAKSVSAALNDYLRSIGAERRLSLIGKSLEKKLTVVSGKKIHAFVFGIGRDSASALLEKSGVSLSSVADISFGESGEEPALGNEIHEGIILESEDKSVRVRLTIDQIVRELLDSRSMELATTLFGGALPE</sequence>
<keyword evidence="2" id="KW-1185">Reference proteome</keyword>
<evidence type="ECO:0000313" key="1">
    <source>
        <dbReference type="EMBL" id="EIC02018.1"/>
    </source>
</evidence>
<dbReference type="Proteomes" id="UP000003571">
    <property type="component" value="Unassembled WGS sequence"/>
</dbReference>
<dbReference type="RefSeq" id="WP_002704007.1">
    <property type="nucleotide sequence ID" value="NZ_AGRW01000044.1"/>
</dbReference>
<dbReference type="OrthoDB" id="361972at2"/>
<protein>
    <submittedName>
        <fullName evidence="1">Putative V-type ATPase, subunit E</fullName>
    </submittedName>
</protein>
<dbReference type="EMBL" id="AGRW01000044">
    <property type="protein sequence ID" value="EIC02018.1"/>
    <property type="molecule type" value="Genomic_DNA"/>
</dbReference>
<dbReference type="PATRIC" id="fig|907348.3.peg.1345"/>
<evidence type="ECO:0000313" key="2">
    <source>
        <dbReference type="Proteomes" id="UP000003571"/>
    </source>
</evidence>
<gene>
    <name evidence="1" type="ORF">TresaDRAFT_1771</name>
</gene>
<reference evidence="1 2" key="1">
    <citation type="submission" date="2011-09" db="EMBL/GenBank/DDBJ databases">
        <title>The draft genome of Treponema saccharophilum DSM 2985.</title>
        <authorList>
            <consortium name="US DOE Joint Genome Institute (JGI-PGF)"/>
            <person name="Lucas S."/>
            <person name="Copeland A."/>
            <person name="Lapidus A."/>
            <person name="Glavina del Rio T."/>
            <person name="Dalin E."/>
            <person name="Tice H."/>
            <person name="Bruce D."/>
            <person name="Goodwin L."/>
            <person name="Pitluck S."/>
            <person name="Peters L."/>
            <person name="Kyrpides N."/>
            <person name="Mavromatis K."/>
            <person name="Ivanova N."/>
            <person name="Markowitz V."/>
            <person name="Cheng J.-F."/>
            <person name="Hugenholtz P."/>
            <person name="Woyke T."/>
            <person name="Wu D."/>
            <person name="Gronow S."/>
            <person name="Wellnitz S."/>
            <person name="Brambilla E."/>
            <person name="Klenk H.-P."/>
            <person name="Eisen J.A."/>
        </authorList>
    </citation>
    <scope>NUCLEOTIDE SEQUENCE [LARGE SCALE GENOMIC DNA]</scope>
    <source>
        <strain evidence="1 2">DSM 2985</strain>
    </source>
</reference>
<dbReference type="STRING" id="907348.TresaDRAFT_1771"/>